<evidence type="ECO:0000256" key="1">
    <source>
        <dbReference type="ARBA" id="ARBA00023125"/>
    </source>
</evidence>
<dbReference type="InterPro" id="IPR000944">
    <property type="entry name" value="Tscrpt_reg_Rrf2"/>
</dbReference>
<dbReference type="Gene3D" id="1.10.10.10">
    <property type="entry name" value="Winged helix-like DNA-binding domain superfamily/Winged helix DNA-binding domain"/>
    <property type="match status" value="1"/>
</dbReference>
<comment type="caution">
    <text evidence="3">The sequence shown here is derived from an EMBL/GenBank/DDBJ whole genome shotgun (WGS) entry which is preliminary data.</text>
</comment>
<gene>
    <name evidence="3" type="primary">nsrR</name>
    <name evidence="3" type="ORF">GCM10011584_29870</name>
</gene>
<comment type="cofactor">
    <cofactor evidence="2">
        <name>[2Fe-2S] cluster</name>
        <dbReference type="ChEBI" id="CHEBI:190135"/>
    </cofactor>
</comment>
<evidence type="ECO:0000313" key="3">
    <source>
        <dbReference type="EMBL" id="GGO92749.1"/>
    </source>
</evidence>
<dbReference type="PANTHER" id="PTHR33221">
    <property type="entry name" value="WINGED HELIX-TURN-HELIX TRANSCRIPTIONAL REGULATOR, RRF2 FAMILY"/>
    <property type="match status" value="1"/>
</dbReference>
<dbReference type="SUPFAM" id="SSF46785">
    <property type="entry name" value="Winged helix' DNA-binding domain"/>
    <property type="match status" value="1"/>
</dbReference>
<dbReference type="NCBIfam" id="TIGR00738">
    <property type="entry name" value="rrf2_super"/>
    <property type="match status" value="1"/>
</dbReference>
<sequence length="147" mass="15207">MQLSGFTDLALRIVMRLAVLDDGELASTARLSEELAVSPTHAAKVVTALHKLGVVEARRGRSGGLALATDAGAISVGHVVRSLGDGREVVECEGKNPCPLRGGCRLRSALGRAQEAFYAALDPVTIADVVSSPTGPLLLSLGPTNPR</sequence>
<dbReference type="InterPro" id="IPR036388">
    <property type="entry name" value="WH-like_DNA-bd_sf"/>
</dbReference>
<dbReference type="PANTHER" id="PTHR33221:SF4">
    <property type="entry name" value="HTH-TYPE TRANSCRIPTIONAL REPRESSOR NSRR"/>
    <property type="match status" value="1"/>
</dbReference>
<keyword evidence="4" id="KW-1185">Reference proteome</keyword>
<dbReference type="PROSITE" id="PS51197">
    <property type="entry name" value="HTH_RRF2_2"/>
    <property type="match status" value="1"/>
</dbReference>
<name>A0ABQ2NFA4_9ACTN</name>
<dbReference type="Proteomes" id="UP000655410">
    <property type="component" value="Unassembled WGS sequence"/>
</dbReference>
<dbReference type="Pfam" id="PF02082">
    <property type="entry name" value="Rrf2"/>
    <property type="match status" value="1"/>
</dbReference>
<keyword evidence="1" id="KW-0238">DNA-binding</keyword>
<proteinExistence type="predicted"/>
<dbReference type="InterPro" id="IPR036390">
    <property type="entry name" value="WH_DNA-bd_sf"/>
</dbReference>
<evidence type="ECO:0000256" key="2">
    <source>
        <dbReference type="ARBA" id="ARBA00034078"/>
    </source>
</evidence>
<accession>A0ABQ2NFA4</accession>
<reference evidence="4" key="1">
    <citation type="journal article" date="2019" name="Int. J. Syst. Evol. Microbiol.">
        <title>The Global Catalogue of Microorganisms (GCM) 10K type strain sequencing project: providing services to taxonomists for standard genome sequencing and annotation.</title>
        <authorList>
            <consortium name="The Broad Institute Genomics Platform"/>
            <consortium name="The Broad Institute Genome Sequencing Center for Infectious Disease"/>
            <person name="Wu L."/>
            <person name="Ma J."/>
        </authorList>
    </citation>
    <scope>NUCLEOTIDE SEQUENCE [LARGE SCALE GENOMIC DNA]</scope>
    <source>
        <strain evidence="4">CGMCC 4.7371</strain>
    </source>
</reference>
<dbReference type="RefSeq" id="WP_188784828.1">
    <property type="nucleotide sequence ID" value="NZ_BMNI01000009.1"/>
</dbReference>
<protein>
    <submittedName>
        <fullName evidence="3">HTH-type transcriptional repressor NsrR</fullName>
    </submittedName>
</protein>
<dbReference type="EMBL" id="BMNI01000009">
    <property type="protein sequence ID" value="GGO92749.1"/>
    <property type="molecule type" value="Genomic_DNA"/>
</dbReference>
<evidence type="ECO:0000313" key="4">
    <source>
        <dbReference type="Proteomes" id="UP000655410"/>
    </source>
</evidence>
<organism evidence="3 4">
    <name type="scientific">Nocardioides phosphati</name>
    <dbReference type="NCBI Taxonomy" id="1867775"/>
    <lineage>
        <taxon>Bacteria</taxon>
        <taxon>Bacillati</taxon>
        <taxon>Actinomycetota</taxon>
        <taxon>Actinomycetes</taxon>
        <taxon>Propionibacteriales</taxon>
        <taxon>Nocardioidaceae</taxon>
        <taxon>Nocardioides</taxon>
    </lineage>
</organism>